<dbReference type="InterPro" id="IPR013783">
    <property type="entry name" value="Ig-like_fold"/>
</dbReference>
<name>A0A542CU39_AMYCI</name>
<evidence type="ECO:0000313" key="3">
    <source>
        <dbReference type="EMBL" id="TQI94346.1"/>
    </source>
</evidence>
<dbReference type="AlphaFoldDB" id="A0A542CU39"/>
<evidence type="ECO:0000259" key="2">
    <source>
        <dbReference type="Pfam" id="PF20254"/>
    </source>
</evidence>
<sequence length="836" mass="87762">MPVVQWEAGSVNGDAGVTVTLPAATDPGNRVVVAVAGNTTLGTPAGWTRRDRTVNWLGHYLFDKAGDGAAEWEFTAGTASQLAWVALEIAGGEFDAVAAEQAVWVATRTARTPELIPAPGERLLIASVGGGTDGAPSRSVSSWLSGFTELADLQVTGGADNPSHALAVLEATVDGVTPYQTAVTWNGNVVSHARILASYATGSGGPAEPTVTAGTARPVLVGGSVGLDVRASAPEGQTITGYAWRITSGGGSLSDVDTATPGYTAPATPGLAVVRCTVTASGGGSATAAVSVSRHHTIVAAENALPGTARAEWDLVDPELGGIASLQGFAEGFSANRDRPVEFKIAQEGGADWSARVYRLGWYGGEGARLLDVLTPDAAQLAAARSQPAPGNADPGHAPASADCSTWAVTLSWDPPHWAPSGIYLLRLEREGGGASHVPFVLRDDARTADLMVMPADSTWQAYNAFGGLGDALLAGNSLYLGTAINQYSVDCARYVHYDRPIVNRAAANTGQRYGAVRWSNFFTGEYPMVRFLERNGYDVKYYSCLDAAGDPDGDLLRTVSAAMFVGHNEYWSADMRSGWEAAKERGLSVFSCAGNEVFWRAVGDRRDDEGRPRRWECQKSTINGRGGNRPEWTGTWRDPDGSGEGGDDPENRFTGTIFCVNGPDFRPVVVPVAGGYSATPLWRDTPVAELSSGSWTSPGQILGFEWDTYGPEGVSTTGGRYLADPHPEATYCSSATYQVNALVLTDAGDEYGSGRVTHRLVVQPSGSAGGITFGTGTVNWALGVDAANTYQAGGDNTSTVLRQATVNLLTDMSVRPATLMTGLVPPTPVRWYPDP</sequence>
<organism evidence="3 4">
    <name type="scientific">Amycolatopsis cihanbeyliensis</name>
    <dbReference type="NCBI Taxonomy" id="1128664"/>
    <lineage>
        <taxon>Bacteria</taxon>
        <taxon>Bacillati</taxon>
        <taxon>Actinomycetota</taxon>
        <taxon>Actinomycetes</taxon>
        <taxon>Pseudonocardiales</taxon>
        <taxon>Pseudonocardiaceae</taxon>
        <taxon>Amycolatopsis</taxon>
    </lineage>
</organism>
<protein>
    <recommendedName>
        <fullName evidence="2">N,N-dimethylformamidase beta subunit-like C-terminal domain-containing protein</fullName>
    </recommendedName>
</protein>
<reference evidence="3 4" key="1">
    <citation type="submission" date="2019-06" db="EMBL/GenBank/DDBJ databases">
        <title>Sequencing the genomes of 1000 actinobacteria strains.</title>
        <authorList>
            <person name="Klenk H.-P."/>
        </authorList>
    </citation>
    <scope>NUCLEOTIDE SEQUENCE [LARGE SCALE GENOMIC DNA]</scope>
    <source>
        <strain evidence="3 4">DSM 45679</strain>
    </source>
</reference>
<feature type="region of interest" description="Disordered" evidence="1">
    <location>
        <begin position="620"/>
        <end position="652"/>
    </location>
</feature>
<accession>A0A542CU39</accession>
<dbReference type="Gene3D" id="2.60.40.10">
    <property type="entry name" value="Immunoglobulins"/>
    <property type="match status" value="1"/>
</dbReference>
<dbReference type="GO" id="GO:0005975">
    <property type="term" value="P:carbohydrate metabolic process"/>
    <property type="evidence" value="ECO:0007669"/>
    <property type="project" value="UniProtKB-ARBA"/>
</dbReference>
<feature type="domain" description="N,N-dimethylformamidase beta subunit-like C-terminal" evidence="2">
    <location>
        <begin position="355"/>
        <end position="789"/>
    </location>
</feature>
<dbReference type="Proteomes" id="UP000320876">
    <property type="component" value="Unassembled WGS sequence"/>
</dbReference>
<proteinExistence type="predicted"/>
<evidence type="ECO:0000256" key="1">
    <source>
        <dbReference type="SAM" id="MobiDB-lite"/>
    </source>
</evidence>
<comment type="caution">
    <text evidence="3">The sequence shown here is derived from an EMBL/GenBank/DDBJ whole genome shotgun (WGS) entry which is preliminary data.</text>
</comment>
<evidence type="ECO:0000313" key="4">
    <source>
        <dbReference type="Proteomes" id="UP000320876"/>
    </source>
</evidence>
<gene>
    <name evidence="3" type="ORF">FB471_6510</name>
</gene>
<dbReference type="EMBL" id="VFML01000002">
    <property type="protein sequence ID" value="TQI94346.1"/>
    <property type="molecule type" value="Genomic_DNA"/>
</dbReference>
<keyword evidence="4" id="KW-1185">Reference proteome</keyword>
<dbReference type="Pfam" id="PF20254">
    <property type="entry name" value="DMFA2_C"/>
    <property type="match status" value="1"/>
</dbReference>
<dbReference type="InterPro" id="IPR046540">
    <property type="entry name" value="DMFA2_C"/>
</dbReference>